<dbReference type="Proteomes" id="UP000278422">
    <property type="component" value="Unassembled WGS sequence"/>
</dbReference>
<dbReference type="InterPro" id="IPR009003">
    <property type="entry name" value="Peptidase_S1_PA"/>
</dbReference>
<evidence type="ECO:0008006" key="4">
    <source>
        <dbReference type="Google" id="ProtNLM"/>
    </source>
</evidence>
<organism evidence="2 3">
    <name type="scientific">Corynebacterium bovis</name>
    <dbReference type="NCBI Taxonomy" id="36808"/>
    <lineage>
        <taxon>Bacteria</taxon>
        <taxon>Bacillati</taxon>
        <taxon>Actinomycetota</taxon>
        <taxon>Actinomycetes</taxon>
        <taxon>Mycobacteriales</taxon>
        <taxon>Corynebacteriaceae</taxon>
        <taxon>Corynebacterium</taxon>
    </lineage>
</organism>
<dbReference type="PROSITE" id="PS00134">
    <property type="entry name" value="TRYPSIN_HIS"/>
    <property type="match status" value="1"/>
</dbReference>
<gene>
    <name evidence="2" type="ORF">CXF42_10780</name>
</gene>
<dbReference type="SUPFAM" id="SSF50494">
    <property type="entry name" value="Trypsin-like serine proteases"/>
    <property type="match status" value="1"/>
</dbReference>
<feature type="signal peptide" evidence="1">
    <location>
        <begin position="1"/>
        <end position="18"/>
    </location>
</feature>
<dbReference type="Gene3D" id="2.40.10.10">
    <property type="entry name" value="Trypsin-like serine proteases"/>
    <property type="match status" value="2"/>
</dbReference>
<proteinExistence type="predicted"/>
<feature type="chain" id="PRO_5038598394" description="Serine protease" evidence="1">
    <location>
        <begin position="19"/>
        <end position="287"/>
    </location>
</feature>
<dbReference type="GO" id="GO:0004252">
    <property type="term" value="F:serine-type endopeptidase activity"/>
    <property type="evidence" value="ECO:0007669"/>
    <property type="project" value="InterPro"/>
</dbReference>
<protein>
    <recommendedName>
        <fullName evidence="4">Serine protease</fullName>
    </recommendedName>
</protein>
<dbReference type="GO" id="GO:0006508">
    <property type="term" value="P:proteolysis"/>
    <property type="evidence" value="ECO:0007669"/>
    <property type="project" value="InterPro"/>
</dbReference>
<evidence type="ECO:0000313" key="3">
    <source>
        <dbReference type="Proteomes" id="UP000278422"/>
    </source>
</evidence>
<keyword evidence="1" id="KW-0732">Signal</keyword>
<dbReference type="InterPro" id="IPR018114">
    <property type="entry name" value="TRYPSIN_HIS"/>
</dbReference>
<evidence type="ECO:0000313" key="2">
    <source>
        <dbReference type="EMBL" id="RRQ01528.1"/>
    </source>
</evidence>
<comment type="caution">
    <text evidence="2">The sequence shown here is derived from an EMBL/GenBank/DDBJ whole genome shotgun (WGS) entry which is preliminary data.</text>
</comment>
<accession>A0A426Q246</accession>
<evidence type="ECO:0000256" key="1">
    <source>
        <dbReference type="SAM" id="SignalP"/>
    </source>
</evidence>
<dbReference type="EMBL" id="PQNQ01000058">
    <property type="protein sequence ID" value="RRQ01528.1"/>
    <property type="molecule type" value="Genomic_DNA"/>
</dbReference>
<dbReference type="InterPro" id="IPR043504">
    <property type="entry name" value="Peptidase_S1_PA_chymotrypsin"/>
</dbReference>
<dbReference type="AlphaFoldDB" id="A0A426Q246"/>
<name>A0A426Q246_9CORY</name>
<keyword evidence="3" id="KW-1185">Reference proteome</keyword>
<sequence length="287" mass="27940">MALAVVAGAAGAASAPRAAAAAAAPAVPDAPAASTDLPVGPVPVPGLDDVLGGPLGDAVDRVLTATGAPGPHRVPGHYYTSPGVPREVVESPTPVVGPSTPLVVGRELCTATVAGFDAAGRRVAVTAGHCGAPGDPVTSADAPERGQVGVVTRVGDLDQAVILLDPTVTVTATYGDVTVTGLGGPPPAPMTQVCKTGITTGRTCGPVLEATPDYITAHYCGSEGDSGAPVLDGGRLVGMVNGSSTLLPSCVTPLQGDMHSPTVGATWTAVAEDLDATGGVGAGFRLP</sequence>
<reference evidence="2 3" key="1">
    <citation type="submission" date="2018-01" db="EMBL/GenBank/DDBJ databases">
        <title>Twenty Corynebacterium bovis Genomes.</title>
        <authorList>
            <person name="Gulvik C.A."/>
        </authorList>
    </citation>
    <scope>NUCLEOTIDE SEQUENCE [LARGE SCALE GENOMIC DNA]</scope>
    <source>
        <strain evidence="2 3">16-2004</strain>
    </source>
</reference>